<feature type="compositionally biased region" description="Basic and acidic residues" evidence="1">
    <location>
        <begin position="30"/>
        <end position="49"/>
    </location>
</feature>
<dbReference type="OrthoDB" id="10564726at2759"/>
<feature type="region of interest" description="Disordered" evidence="1">
    <location>
        <begin position="1"/>
        <end position="105"/>
    </location>
</feature>
<evidence type="ECO:0000313" key="3">
    <source>
        <dbReference type="Proteomes" id="UP000243052"/>
    </source>
</evidence>
<reference evidence="2 3" key="1">
    <citation type="submission" date="2016-01" db="EMBL/GenBank/DDBJ databases">
        <title>Genome sequence of the yeast Holleya sinecauda.</title>
        <authorList>
            <person name="Dietrich F.S."/>
        </authorList>
    </citation>
    <scope>NUCLEOTIDE SEQUENCE [LARGE SCALE GENOMIC DNA]</scope>
    <source>
        <strain evidence="2 3">ATCC 58844</strain>
    </source>
</reference>
<accession>A0A0X8HVX2</accession>
<sequence>MSEKEQQQQQQHHHHHHHQEYQGQPQSAIPEKEKPPSYEEATKDHKGDDTWDDEDYVVPQPYNQRYPNPLGGLQNHVHTPHPRGSPNYPGQHVLTYNNARNKPGI</sequence>
<feature type="compositionally biased region" description="Polar residues" evidence="1">
    <location>
        <begin position="94"/>
        <end position="105"/>
    </location>
</feature>
<proteinExistence type="predicted"/>
<dbReference type="EMBL" id="CP014248">
    <property type="protein sequence ID" value="AMD22706.1"/>
    <property type="molecule type" value="Genomic_DNA"/>
</dbReference>
<evidence type="ECO:0000313" key="2">
    <source>
        <dbReference type="EMBL" id="AMD22706.1"/>
    </source>
</evidence>
<protein>
    <submittedName>
        <fullName evidence="2">HHL064Wp</fullName>
    </submittedName>
</protein>
<evidence type="ECO:0000256" key="1">
    <source>
        <dbReference type="SAM" id="MobiDB-lite"/>
    </source>
</evidence>
<gene>
    <name evidence="2" type="ORF">AW171_hschr84758</name>
</gene>
<keyword evidence="3" id="KW-1185">Reference proteome</keyword>
<name>A0A0X8HVX2_9SACH</name>
<dbReference type="GeneID" id="28726068"/>
<dbReference type="AlphaFoldDB" id="A0A0X8HVX2"/>
<dbReference type="Proteomes" id="UP000243052">
    <property type="component" value="Chromosome viii"/>
</dbReference>
<dbReference type="RefSeq" id="XP_017989702.1">
    <property type="nucleotide sequence ID" value="XM_018134026.1"/>
</dbReference>
<organism evidence="2 3">
    <name type="scientific">Eremothecium sinecaudum</name>
    <dbReference type="NCBI Taxonomy" id="45286"/>
    <lineage>
        <taxon>Eukaryota</taxon>
        <taxon>Fungi</taxon>
        <taxon>Dikarya</taxon>
        <taxon>Ascomycota</taxon>
        <taxon>Saccharomycotina</taxon>
        <taxon>Saccharomycetes</taxon>
        <taxon>Saccharomycetales</taxon>
        <taxon>Saccharomycetaceae</taxon>
        <taxon>Eremothecium</taxon>
    </lineage>
</organism>